<protein>
    <submittedName>
        <fullName evidence="2">Uncharacterized protein</fullName>
    </submittedName>
</protein>
<dbReference type="OrthoDB" id="270783at2759"/>
<sequence>MNKETASHAPSYRNDQRVFAPLSAQHPASVRRREVQRFRRGDGTHGRRAWNPSTHDELHPFPQPALLHATTCYNGVDVVETHFPETVKGSAFLRVPGSAQPRLWTRNRTRAAASTRHTYRCSALEAQEPTHSYLARLIVEDADPEKKMLREGWSASTSLQGSRGNRFIAPEPEDDSHQAAHRELNETLSTAAVGGYITPYNRVKQLNATLSGQRSLKRTAETESLDALYDTRAGPAVFKMSNADEWWDMDPVAVTRELTERVEEMKANPYSTTFRSTKSVSDKSTL</sequence>
<feature type="compositionally biased region" description="Basic and acidic residues" evidence="1">
    <location>
        <begin position="31"/>
        <end position="45"/>
    </location>
</feature>
<dbReference type="Proteomes" id="UP000037923">
    <property type="component" value="Unassembled WGS sequence"/>
</dbReference>
<dbReference type="RefSeq" id="XP_015660812.1">
    <property type="nucleotide sequence ID" value="XM_015800805.1"/>
</dbReference>
<dbReference type="EMBL" id="LGTL01000005">
    <property type="protein sequence ID" value="KPA82372.1"/>
    <property type="molecule type" value="Genomic_DNA"/>
</dbReference>
<dbReference type="GeneID" id="26903746"/>
<dbReference type="EMBL" id="LGTL01000005">
    <property type="protein sequence ID" value="KPA82375.1"/>
    <property type="molecule type" value="Genomic_DNA"/>
</dbReference>
<proteinExistence type="predicted"/>
<evidence type="ECO:0000313" key="2">
    <source>
        <dbReference type="EMBL" id="KPA82373.1"/>
    </source>
</evidence>
<feature type="region of interest" description="Disordered" evidence="1">
    <location>
        <begin position="1"/>
        <end position="57"/>
    </location>
</feature>
<dbReference type="RefSeq" id="XP_015660814.1">
    <property type="nucleotide sequence ID" value="XM_015800807.1"/>
</dbReference>
<keyword evidence="3" id="KW-1185">Reference proteome</keyword>
<dbReference type="EMBL" id="LGTL01000005">
    <property type="protein sequence ID" value="KPA82374.1"/>
    <property type="molecule type" value="Genomic_DNA"/>
</dbReference>
<dbReference type="OMA" id="REGWCAS"/>
<comment type="caution">
    <text evidence="2">The sequence shown here is derived from an EMBL/GenBank/DDBJ whole genome shotgun (WGS) entry which is preliminary data.</text>
</comment>
<reference evidence="2 3" key="1">
    <citation type="submission" date="2015-07" db="EMBL/GenBank/DDBJ databases">
        <title>High-quality genome of monoxenous trypanosomatid Leptomonas pyrrhocoris.</title>
        <authorList>
            <person name="Flegontov P."/>
            <person name="Butenko A."/>
            <person name="Firsov S."/>
            <person name="Vlcek C."/>
            <person name="Logacheva M.D."/>
            <person name="Field M."/>
            <person name="Filatov D."/>
            <person name="Flegontova O."/>
            <person name="Gerasimov E."/>
            <person name="Jackson A.P."/>
            <person name="Kelly S."/>
            <person name="Opperdoes F."/>
            <person name="O'Reilly A."/>
            <person name="Votypka J."/>
            <person name="Yurchenko V."/>
            <person name="Lukes J."/>
        </authorList>
    </citation>
    <scope>NUCLEOTIDE SEQUENCE [LARGE SCALE GENOMIC DNA]</scope>
    <source>
        <strain evidence="2">H10</strain>
    </source>
</reference>
<gene>
    <name evidence="2" type="ORF">ABB37_03455</name>
</gene>
<dbReference type="AlphaFoldDB" id="A0A0M9G4Z2"/>
<name>A0A0M9G4Z2_LEPPY</name>
<evidence type="ECO:0000313" key="3">
    <source>
        <dbReference type="Proteomes" id="UP000037923"/>
    </source>
</evidence>
<dbReference type="RefSeq" id="XP_015660811.1">
    <property type="nucleotide sequence ID" value="XM_015800804.1"/>
</dbReference>
<dbReference type="EMBL" id="LGTL01000005">
    <property type="protein sequence ID" value="KPA82373.1"/>
    <property type="molecule type" value="Genomic_DNA"/>
</dbReference>
<accession>A0A0M9G4Z2</accession>
<evidence type="ECO:0000256" key="1">
    <source>
        <dbReference type="SAM" id="MobiDB-lite"/>
    </source>
</evidence>
<dbReference type="VEuPathDB" id="TriTrypDB:LpyrH10_05_3150"/>
<organism evidence="2 3">
    <name type="scientific">Leptomonas pyrrhocoris</name>
    <name type="common">Firebug parasite</name>
    <dbReference type="NCBI Taxonomy" id="157538"/>
    <lineage>
        <taxon>Eukaryota</taxon>
        <taxon>Discoba</taxon>
        <taxon>Euglenozoa</taxon>
        <taxon>Kinetoplastea</taxon>
        <taxon>Metakinetoplastina</taxon>
        <taxon>Trypanosomatida</taxon>
        <taxon>Trypanosomatidae</taxon>
        <taxon>Leishmaniinae</taxon>
        <taxon>Leptomonas</taxon>
    </lineage>
</organism>
<dbReference type="RefSeq" id="XP_015660813.1">
    <property type="nucleotide sequence ID" value="XM_015800806.1"/>
</dbReference>